<dbReference type="EMBL" id="BAABCJ010000002">
    <property type="protein sequence ID" value="GAA3702751.1"/>
    <property type="molecule type" value="Genomic_DNA"/>
</dbReference>
<dbReference type="PANTHER" id="PTHR43794:SF11">
    <property type="entry name" value="AMIDOHYDROLASE-RELATED DOMAIN-CONTAINING PROTEIN"/>
    <property type="match status" value="1"/>
</dbReference>
<dbReference type="Gene3D" id="3.20.20.140">
    <property type="entry name" value="Metal-dependent hydrolases"/>
    <property type="match status" value="1"/>
</dbReference>
<protein>
    <submittedName>
        <fullName evidence="4">Amidohydrolase family protein</fullName>
    </submittedName>
</protein>
<dbReference type="InterPro" id="IPR011059">
    <property type="entry name" value="Metal-dep_hydrolase_composite"/>
</dbReference>
<dbReference type="InterPro" id="IPR032466">
    <property type="entry name" value="Metal_Hydrolase"/>
</dbReference>
<dbReference type="SUPFAM" id="SSF51338">
    <property type="entry name" value="Composite domain of metallo-dependent hydrolases"/>
    <property type="match status" value="2"/>
</dbReference>
<dbReference type="Pfam" id="PF01979">
    <property type="entry name" value="Amidohydro_1"/>
    <property type="match status" value="1"/>
</dbReference>
<comment type="caution">
    <text evidence="4">The sequence shown here is derived from an EMBL/GenBank/DDBJ whole genome shotgun (WGS) entry which is preliminary data.</text>
</comment>
<dbReference type="SUPFAM" id="SSF51556">
    <property type="entry name" value="Metallo-dependent hydrolases"/>
    <property type="match status" value="1"/>
</dbReference>
<evidence type="ECO:0000256" key="1">
    <source>
        <dbReference type="ARBA" id="ARBA00022801"/>
    </source>
</evidence>
<dbReference type="InterPro" id="IPR050287">
    <property type="entry name" value="MTA/SAH_deaminase"/>
</dbReference>
<dbReference type="RefSeq" id="WP_344882455.1">
    <property type="nucleotide sequence ID" value="NZ_BAABCJ010000002.1"/>
</dbReference>
<accession>A0ABP7DA60</accession>
<keyword evidence="1" id="KW-0378">Hydrolase</keyword>
<dbReference type="Proteomes" id="UP001501536">
    <property type="component" value="Unassembled WGS sequence"/>
</dbReference>
<feature type="compositionally biased region" description="Low complexity" evidence="2">
    <location>
        <begin position="487"/>
        <end position="497"/>
    </location>
</feature>
<evidence type="ECO:0000256" key="2">
    <source>
        <dbReference type="SAM" id="MobiDB-lite"/>
    </source>
</evidence>
<evidence type="ECO:0000259" key="3">
    <source>
        <dbReference type="Pfam" id="PF01979"/>
    </source>
</evidence>
<evidence type="ECO:0000313" key="5">
    <source>
        <dbReference type="Proteomes" id="UP001501536"/>
    </source>
</evidence>
<keyword evidence="5" id="KW-1185">Reference proteome</keyword>
<reference evidence="5" key="1">
    <citation type="journal article" date="2019" name="Int. J. Syst. Evol. Microbiol.">
        <title>The Global Catalogue of Microorganisms (GCM) 10K type strain sequencing project: providing services to taxonomists for standard genome sequencing and annotation.</title>
        <authorList>
            <consortium name="The Broad Institute Genomics Platform"/>
            <consortium name="The Broad Institute Genome Sequencing Center for Infectious Disease"/>
            <person name="Wu L."/>
            <person name="Ma J."/>
        </authorList>
    </citation>
    <scope>NUCLEOTIDE SEQUENCE [LARGE SCALE GENOMIC DNA]</scope>
    <source>
        <strain evidence="5">JCM 16961</strain>
    </source>
</reference>
<sequence length="512" mass="55748">MITQLSARYILGFDGSRHVLVTDGHLVFEDDRILYVGTDYSGPVDEHRDYGQSLITPGLIDLDALTDIDHMIIDSWPTPETAPGLQWSRDYFQNRRHDVFTPEQRQTVRRFALAQLALHGVTTYMPIASEIHSAWAETFDELAGMTETSLEIGLRGFLGPAYRSGVNVTDDDGERVVLFDEEEGRRGFADALRYLDYAAELDHPLVTGVLLPCRIETLSDDLMRDTARAAVERDALVRLHCLQSPAEDDFLSERVGRTTLEQLADTGLLDARLLIPHGIVIDALEPAATRDGGPLDVLAHNDVSIVHCPLTSFHYSKALKSFDAFKAAGVNLCLGTDSFPPDLIKGIDVGTHLARLVEERLDAGRISDFFDAATLGGAAALGRSDLGRLAPGAQADVMIASLGDFRDGAVEDPLRTLILNGSARNVTDTFVAGRPVVVGGRLPGVDLEGLRAEGQALFDQMVAAYSERDYRGRATAELFPATYPAAQQAAHQAAQQAEPVDEHAGPRLPSQL</sequence>
<dbReference type="InterPro" id="IPR006680">
    <property type="entry name" value="Amidohydro-rel"/>
</dbReference>
<gene>
    <name evidence="4" type="ORF">GCM10022377_15460</name>
</gene>
<dbReference type="Gene3D" id="2.30.40.10">
    <property type="entry name" value="Urease, subunit C, domain 1"/>
    <property type="match status" value="1"/>
</dbReference>
<feature type="domain" description="Amidohydrolase-related" evidence="3">
    <location>
        <begin position="100"/>
        <end position="436"/>
    </location>
</feature>
<evidence type="ECO:0000313" key="4">
    <source>
        <dbReference type="EMBL" id="GAA3702751.1"/>
    </source>
</evidence>
<feature type="region of interest" description="Disordered" evidence="2">
    <location>
        <begin position="487"/>
        <end position="512"/>
    </location>
</feature>
<dbReference type="PANTHER" id="PTHR43794">
    <property type="entry name" value="AMINOHYDROLASE SSNA-RELATED"/>
    <property type="match status" value="1"/>
</dbReference>
<organism evidence="4 5">
    <name type="scientific">Zhihengliuella alba</name>
    <dbReference type="NCBI Taxonomy" id="547018"/>
    <lineage>
        <taxon>Bacteria</taxon>
        <taxon>Bacillati</taxon>
        <taxon>Actinomycetota</taxon>
        <taxon>Actinomycetes</taxon>
        <taxon>Micrococcales</taxon>
        <taxon>Micrococcaceae</taxon>
        <taxon>Zhihengliuella</taxon>
    </lineage>
</organism>
<proteinExistence type="predicted"/>
<dbReference type="NCBIfam" id="NF004801">
    <property type="entry name" value="PRK06151.1"/>
    <property type="match status" value="1"/>
</dbReference>
<name>A0ABP7DA60_9MICC</name>